<organism evidence="2 3">
    <name type="scientific">Liparis tanakae</name>
    <name type="common">Tanaka's snailfish</name>
    <dbReference type="NCBI Taxonomy" id="230148"/>
    <lineage>
        <taxon>Eukaryota</taxon>
        <taxon>Metazoa</taxon>
        <taxon>Chordata</taxon>
        <taxon>Craniata</taxon>
        <taxon>Vertebrata</taxon>
        <taxon>Euteleostomi</taxon>
        <taxon>Actinopterygii</taxon>
        <taxon>Neopterygii</taxon>
        <taxon>Teleostei</taxon>
        <taxon>Neoteleostei</taxon>
        <taxon>Acanthomorphata</taxon>
        <taxon>Eupercaria</taxon>
        <taxon>Perciformes</taxon>
        <taxon>Cottioidei</taxon>
        <taxon>Cottales</taxon>
        <taxon>Liparidae</taxon>
        <taxon>Liparis</taxon>
    </lineage>
</organism>
<keyword evidence="3" id="KW-1185">Reference proteome</keyword>
<protein>
    <submittedName>
        <fullName evidence="2">Uncharacterized protein</fullName>
    </submittedName>
</protein>
<evidence type="ECO:0000313" key="3">
    <source>
        <dbReference type="Proteomes" id="UP000314294"/>
    </source>
</evidence>
<dbReference type="AlphaFoldDB" id="A0A4Z2FDA3"/>
<dbReference type="EMBL" id="SRLO01001305">
    <property type="protein sequence ID" value="TNN39148.1"/>
    <property type="molecule type" value="Genomic_DNA"/>
</dbReference>
<proteinExistence type="predicted"/>
<name>A0A4Z2FDA3_9TELE</name>
<evidence type="ECO:0000256" key="1">
    <source>
        <dbReference type="SAM" id="MobiDB-lite"/>
    </source>
</evidence>
<dbReference type="Proteomes" id="UP000314294">
    <property type="component" value="Unassembled WGS sequence"/>
</dbReference>
<comment type="caution">
    <text evidence="2">The sequence shown here is derived from an EMBL/GenBank/DDBJ whole genome shotgun (WGS) entry which is preliminary data.</text>
</comment>
<sequence length="87" mass="9093">MTSICSYEGKHSALVGPEVVLGAKEEDRELSDLVAKVLDVGGDASGVSLQNQLPSGIAMFKQSGWKAAGHDSQHSSCPPATREGPDR</sequence>
<accession>A0A4Z2FDA3</accession>
<gene>
    <name evidence="2" type="ORF">EYF80_050677</name>
</gene>
<reference evidence="2 3" key="1">
    <citation type="submission" date="2019-03" db="EMBL/GenBank/DDBJ databases">
        <title>First draft genome of Liparis tanakae, snailfish: a comprehensive survey of snailfish specific genes.</title>
        <authorList>
            <person name="Kim W."/>
            <person name="Song I."/>
            <person name="Jeong J.-H."/>
            <person name="Kim D."/>
            <person name="Kim S."/>
            <person name="Ryu S."/>
            <person name="Song J.Y."/>
            <person name="Lee S.K."/>
        </authorList>
    </citation>
    <scope>NUCLEOTIDE SEQUENCE [LARGE SCALE GENOMIC DNA]</scope>
    <source>
        <tissue evidence="2">Muscle</tissue>
    </source>
</reference>
<feature type="region of interest" description="Disordered" evidence="1">
    <location>
        <begin position="64"/>
        <end position="87"/>
    </location>
</feature>
<evidence type="ECO:0000313" key="2">
    <source>
        <dbReference type="EMBL" id="TNN39148.1"/>
    </source>
</evidence>